<dbReference type="InterPro" id="IPR043519">
    <property type="entry name" value="NT_sf"/>
</dbReference>
<proteinExistence type="predicted"/>
<name>X0WDK0_9ZZZZ</name>
<sequence>MNADHFSSDTLDFLGCLYKHEVRNLIVGGEAVIYYGHPRLTGDIDFYYERSPINCDRLYNALLEFWDQDIPGIDAAADLEEPGAIFQFGVPPNRIDLINQIDGVSFQQAWDSREITRLEDP</sequence>
<dbReference type="SUPFAM" id="SSF81301">
    <property type="entry name" value="Nucleotidyltransferase"/>
    <property type="match status" value="1"/>
</dbReference>
<dbReference type="Gene3D" id="3.30.460.40">
    <property type="match status" value="1"/>
</dbReference>
<evidence type="ECO:0000313" key="1">
    <source>
        <dbReference type="EMBL" id="GAG29034.1"/>
    </source>
</evidence>
<dbReference type="EMBL" id="BARS01046359">
    <property type="protein sequence ID" value="GAG29034.1"/>
    <property type="molecule type" value="Genomic_DNA"/>
</dbReference>
<comment type="caution">
    <text evidence="1">The sequence shown here is derived from an EMBL/GenBank/DDBJ whole genome shotgun (WGS) entry which is preliminary data.</text>
</comment>
<gene>
    <name evidence="1" type="ORF">S01H1_69790</name>
</gene>
<reference evidence="1" key="1">
    <citation type="journal article" date="2014" name="Front. Microbiol.">
        <title>High frequency of phylogenetically diverse reductive dehalogenase-homologous genes in deep subseafloor sedimentary metagenomes.</title>
        <authorList>
            <person name="Kawai M."/>
            <person name="Futagami T."/>
            <person name="Toyoda A."/>
            <person name="Takaki Y."/>
            <person name="Nishi S."/>
            <person name="Hori S."/>
            <person name="Arai W."/>
            <person name="Tsubouchi T."/>
            <person name="Morono Y."/>
            <person name="Uchiyama I."/>
            <person name="Ito T."/>
            <person name="Fujiyama A."/>
            <person name="Inagaki F."/>
            <person name="Takami H."/>
        </authorList>
    </citation>
    <scope>NUCLEOTIDE SEQUENCE</scope>
    <source>
        <strain evidence="1">Expedition CK06-06</strain>
    </source>
</reference>
<dbReference type="AlphaFoldDB" id="X0WDK0"/>
<organism evidence="1">
    <name type="scientific">marine sediment metagenome</name>
    <dbReference type="NCBI Taxonomy" id="412755"/>
    <lineage>
        <taxon>unclassified sequences</taxon>
        <taxon>metagenomes</taxon>
        <taxon>ecological metagenomes</taxon>
    </lineage>
</organism>
<feature type="non-terminal residue" evidence="1">
    <location>
        <position position="121"/>
    </location>
</feature>
<accession>X0WDK0</accession>
<protein>
    <submittedName>
        <fullName evidence="1">Uncharacterized protein</fullName>
    </submittedName>
</protein>